<keyword evidence="1" id="KW-1133">Transmembrane helix</keyword>
<evidence type="ECO:0000256" key="1">
    <source>
        <dbReference type="SAM" id="Phobius"/>
    </source>
</evidence>
<reference evidence="2 3" key="1">
    <citation type="submission" date="2020-02" db="EMBL/GenBank/DDBJ databases">
        <title>Draft genome sequence of Haematococcus lacustris strain NIES-144.</title>
        <authorList>
            <person name="Morimoto D."/>
            <person name="Nakagawa S."/>
            <person name="Yoshida T."/>
            <person name="Sawayama S."/>
        </authorList>
    </citation>
    <scope>NUCLEOTIDE SEQUENCE [LARGE SCALE GENOMIC DNA]</scope>
    <source>
        <strain evidence="2 3">NIES-144</strain>
    </source>
</reference>
<dbReference type="InterPro" id="IPR028110">
    <property type="entry name" value="TMEM254"/>
</dbReference>
<name>A0A6A0AD94_HAELA</name>
<keyword evidence="1" id="KW-0812">Transmembrane</keyword>
<feature type="transmembrane region" description="Helical" evidence="1">
    <location>
        <begin position="30"/>
        <end position="47"/>
    </location>
</feature>
<dbReference type="EMBL" id="BLLF01004539">
    <property type="protein sequence ID" value="GFH29807.1"/>
    <property type="molecule type" value="Genomic_DNA"/>
</dbReference>
<feature type="non-terminal residue" evidence="2">
    <location>
        <position position="67"/>
    </location>
</feature>
<feature type="non-terminal residue" evidence="2">
    <location>
        <position position="1"/>
    </location>
</feature>
<dbReference type="Pfam" id="PF14934">
    <property type="entry name" value="TMEM254"/>
    <property type="match status" value="1"/>
</dbReference>
<dbReference type="Proteomes" id="UP000485058">
    <property type="component" value="Unassembled WGS sequence"/>
</dbReference>
<protein>
    <submittedName>
        <fullName evidence="2">Uncharacterized protein</fullName>
    </submittedName>
</protein>
<dbReference type="AlphaFoldDB" id="A0A6A0AD94"/>
<proteinExistence type="predicted"/>
<comment type="caution">
    <text evidence="2">The sequence shown here is derived from an EMBL/GenBank/DDBJ whole genome shotgun (WGS) entry which is preliminary data.</text>
</comment>
<gene>
    <name evidence="2" type="ORF">HaLaN_28535</name>
</gene>
<accession>A0A6A0AD94</accession>
<keyword evidence="3" id="KW-1185">Reference proteome</keyword>
<keyword evidence="1" id="KW-0472">Membrane</keyword>
<sequence>MDLAAAVHVVEAGVIAFMCRARGCTPVHTLGWMLITLLIGYGGMHGLKVQTRRRDQATAKLRASKAS</sequence>
<evidence type="ECO:0000313" key="2">
    <source>
        <dbReference type="EMBL" id="GFH29807.1"/>
    </source>
</evidence>
<evidence type="ECO:0000313" key="3">
    <source>
        <dbReference type="Proteomes" id="UP000485058"/>
    </source>
</evidence>
<organism evidence="2 3">
    <name type="scientific">Haematococcus lacustris</name>
    <name type="common">Green alga</name>
    <name type="synonym">Haematococcus pluvialis</name>
    <dbReference type="NCBI Taxonomy" id="44745"/>
    <lineage>
        <taxon>Eukaryota</taxon>
        <taxon>Viridiplantae</taxon>
        <taxon>Chlorophyta</taxon>
        <taxon>core chlorophytes</taxon>
        <taxon>Chlorophyceae</taxon>
        <taxon>CS clade</taxon>
        <taxon>Chlamydomonadales</taxon>
        <taxon>Haematococcaceae</taxon>
        <taxon>Haematococcus</taxon>
    </lineage>
</organism>